<protein>
    <recommendedName>
        <fullName evidence="2">WAP domain-containing protein</fullName>
    </recommendedName>
</protein>
<evidence type="ECO:0000259" key="2">
    <source>
        <dbReference type="PROSITE" id="PS51390"/>
    </source>
</evidence>
<accession>A0AAV2IFQ3</accession>
<dbReference type="InterPro" id="IPR008197">
    <property type="entry name" value="WAP_dom"/>
</dbReference>
<dbReference type="EMBL" id="CAXITT010000659">
    <property type="protein sequence ID" value="CAL1544912.1"/>
    <property type="molecule type" value="Genomic_DNA"/>
</dbReference>
<feature type="chain" id="PRO_5043841980" description="WAP domain-containing protein" evidence="1">
    <location>
        <begin position="20"/>
        <end position="242"/>
    </location>
</feature>
<dbReference type="Pfam" id="PF00095">
    <property type="entry name" value="WAP"/>
    <property type="match status" value="1"/>
</dbReference>
<feature type="signal peptide" evidence="1">
    <location>
        <begin position="1"/>
        <end position="19"/>
    </location>
</feature>
<dbReference type="SMART" id="SM00217">
    <property type="entry name" value="WAP"/>
    <property type="match status" value="1"/>
</dbReference>
<evidence type="ECO:0000313" key="4">
    <source>
        <dbReference type="Proteomes" id="UP001497497"/>
    </source>
</evidence>
<comment type="caution">
    <text evidence="3">The sequence shown here is derived from an EMBL/GenBank/DDBJ whole genome shotgun (WGS) entry which is preliminary data.</text>
</comment>
<proteinExistence type="predicted"/>
<dbReference type="Proteomes" id="UP001497497">
    <property type="component" value="Unassembled WGS sequence"/>
</dbReference>
<dbReference type="AlphaFoldDB" id="A0AAV2IFQ3"/>
<keyword evidence="4" id="KW-1185">Reference proteome</keyword>
<dbReference type="SUPFAM" id="SSF57256">
    <property type="entry name" value="Elafin-like"/>
    <property type="match status" value="1"/>
</dbReference>
<keyword evidence="1" id="KW-0732">Signal</keyword>
<gene>
    <name evidence="3" type="ORF">GSLYS_00018395001</name>
</gene>
<dbReference type="Gene3D" id="4.10.75.10">
    <property type="entry name" value="Elafin-like"/>
    <property type="match status" value="1"/>
</dbReference>
<name>A0AAV2IFQ3_LYMST</name>
<sequence>MESVLLLSVAMAQILSADAAVPGRLEDGCLKVSCNCTTAPICRMAQLCAGLYCPLEARCLTCLPKDFDSVCTRNGYLYAVMVDDGNQPSGIVERKCLLHQGNTEPNCPSGSICVADDRGFGTCCYGRPKPDPLEEPVSSKKKPKTCPQVSNKCDRCQRDRDVCKEFTIFCLIPPCPDPTYKCVPINRQGECPPPSRVCERRFHRCFYDYECSGTLKCCPDDCQIRSCVPSVPVSEVGCLYSN</sequence>
<dbReference type="GO" id="GO:0005576">
    <property type="term" value="C:extracellular region"/>
    <property type="evidence" value="ECO:0007669"/>
    <property type="project" value="InterPro"/>
</dbReference>
<organism evidence="3 4">
    <name type="scientific">Lymnaea stagnalis</name>
    <name type="common">Great pond snail</name>
    <name type="synonym">Helix stagnalis</name>
    <dbReference type="NCBI Taxonomy" id="6523"/>
    <lineage>
        <taxon>Eukaryota</taxon>
        <taxon>Metazoa</taxon>
        <taxon>Spiralia</taxon>
        <taxon>Lophotrochozoa</taxon>
        <taxon>Mollusca</taxon>
        <taxon>Gastropoda</taxon>
        <taxon>Heterobranchia</taxon>
        <taxon>Euthyneura</taxon>
        <taxon>Panpulmonata</taxon>
        <taxon>Hygrophila</taxon>
        <taxon>Lymnaeoidea</taxon>
        <taxon>Lymnaeidae</taxon>
        <taxon>Lymnaea</taxon>
    </lineage>
</organism>
<dbReference type="InterPro" id="IPR036645">
    <property type="entry name" value="Elafin-like_sf"/>
</dbReference>
<dbReference type="PROSITE" id="PS51390">
    <property type="entry name" value="WAP"/>
    <property type="match status" value="1"/>
</dbReference>
<evidence type="ECO:0000313" key="3">
    <source>
        <dbReference type="EMBL" id="CAL1544912.1"/>
    </source>
</evidence>
<dbReference type="GO" id="GO:0030414">
    <property type="term" value="F:peptidase inhibitor activity"/>
    <property type="evidence" value="ECO:0007669"/>
    <property type="project" value="InterPro"/>
</dbReference>
<reference evidence="3 4" key="1">
    <citation type="submission" date="2024-04" db="EMBL/GenBank/DDBJ databases">
        <authorList>
            <consortium name="Genoscope - CEA"/>
            <person name="William W."/>
        </authorList>
    </citation>
    <scope>NUCLEOTIDE SEQUENCE [LARGE SCALE GENOMIC DNA]</scope>
</reference>
<evidence type="ECO:0000256" key="1">
    <source>
        <dbReference type="SAM" id="SignalP"/>
    </source>
</evidence>
<feature type="domain" description="WAP" evidence="2">
    <location>
        <begin position="184"/>
        <end position="231"/>
    </location>
</feature>